<dbReference type="Pfam" id="PF12937">
    <property type="entry name" value="F-box-like"/>
    <property type="match status" value="1"/>
</dbReference>
<dbReference type="RefSeq" id="XP_022317856.1">
    <property type="nucleotide sequence ID" value="XM_022462148.1"/>
</dbReference>
<feature type="domain" description="F-box" evidence="19">
    <location>
        <begin position="46"/>
        <end position="93"/>
    </location>
</feature>
<dbReference type="Gene3D" id="3.20.20.210">
    <property type="match status" value="1"/>
</dbReference>
<evidence type="ECO:0000256" key="16">
    <source>
        <dbReference type="RuleBase" id="RU000554"/>
    </source>
</evidence>
<dbReference type="InterPro" id="IPR036047">
    <property type="entry name" value="F-box-like_dom_sf"/>
</dbReference>
<accession>A0A8B8CTU2</accession>
<dbReference type="Gene3D" id="2.130.10.10">
    <property type="entry name" value="YVTN repeat-like/Quinoprotein amine dehydrogenase"/>
    <property type="match status" value="1"/>
</dbReference>
<dbReference type="InterPro" id="IPR006361">
    <property type="entry name" value="Uroporphyrinogen_deCO2ase_HemE"/>
</dbReference>
<keyword evidence="13 16" id="KW-0627">Porphyrin biosynthesis</keyword>
<dbReference type="PROSITE" id="PS00906">
    <property type="entry name" value="UROD_1"/>
    <property type="match status" value="1"/>
</dbReference>
<dbReference type="PROSITE" id="PS50181">
    <property type="entry name" value="FBOX"/>
    <property type="match status" value="1"/>
</dbReference>
<dbReference type="GO" id="GO:0004853">
    <property type="term" value="F:uroporphyrinogen decarboxylase activity"/>
    <property type="evidence" value="ECO:0007669"/>
    <property type="project" value="UniProtKB-EC"/>
</dbReference>
<keyword evidence="10" id="KW-0677">Repeat</keyword>
<evidence type="ECO:0000256" key="9">
    <source>
        <dbReference type="ARBA" id="ARBA00022574"/>
    </source>
</evidence>
<dbReference type="InterPro" id="IPR001810">
    <property type="entry name" value="F-box_dom"/>
</dbReference>
<evidence type="ECO:0000256" key="12">
    <source>
        <dbReference type="ARBA" id="ARBA00023239"/>
    </source>
</evidence>
<keyword evidence="20" id="KW-1185">Reference proteome</keyword>
<dbReference type="SUPFAM" id="SSF81383">
    <property type="entry name" value="F-box domain"/>
    <property type="match status" value="1"/>
</dbReference>
<evidence type="ECO:0000256" key="7">
    <source>
        <dbReference type="ARBA" id="ARBA00014308"/>
    </source>
</evidence>
<dbReference type="Proteomes" id="UP000694844">
    <property type="component" value="Chromosome 2"/>
</dbReference>
<evidence type="ECO:0000256" key="2">
    <source>
        <dbReference type="ARBA" id="ARBA00004496"/>
    </source>
</evidence>
<evidence type="ECO:0000256" key="11">
    <source>
        <dbReference type="ARBA" id="ARBA00022793"/>
    </source>
</evidence>
<dbReference type="FunFam" id="3.20.20.210:FF:000001">
    <property type="entry name" value="Uroporphyrinogen decarboxylase"/>
    <property type="match status" value="1"/>
</dbReference>
<sequence length="764" mass="86889">MEKRSDKTNSVNEETNKYPPSDSISIKDGVDITDTQTEDVQCSDEPLTLDKLPVEILMYICSYLDAKFLVHSLSKVCRSFQDLFVSDIYWKIRIKKRWSKPYPTVYNENFSWREACIDREESYRVWTSPETTCHHFFYKEGIFAPVDVVHLMNNGTLLASGSRDRYLNILDLTKYDPDDPASVKAMKVYADSKAHKGWIWSLASHDNRLCSGSWDTYIKLWDLNNGVSEYSKYKCKSAVLGVHFEANQIFAAGYDRHVYMVDPREGEVHRKRYHRRPVLCLAADDKYVVTGSEDKTIAVFDRRAGQVYKTMQLESYAMDISFGHDQLWVADKDGRLQLYDASLGQFEHILTFDVGHKGKATGVVYTPGALFSCSTDSTIKVLEPSVNPEAYTTIKDHTAAVTRFFPPLKNDLILRAARGEKTERTPVWLMRQAGRYLPEYGEFKLKNSASFFDMVRNPESACEITLQPLKRFDLDAAIIFSDILVIPQALGIGIEIEEGKGMTFDFLLQTPEDLKKLNTIVDVTQELHYVMDAITLTRQRLEGRCPLIGFAGAPWTIMKYMIDGSSSAPVPKARRWLVEYPEASNSLLQLLTTKTIDYLVAQVKAGAQMLQVFDSNAGELGPTLFNEYGLTYLRLLAYGVKERLTEQNIEHVPMTVFAKDVHFALEDLSNSGYEVISIDWTIKPTHARRLVGSQVTLQGNLDPCMLYATKEELKHNVKDMVAKFGPQRYIANLGHGVIRDTQPEKVQTFVDSVHIYSEEMNAIA</sequence>
<dbReference type="NCBIfam" id="TIGR01464">
    <property type="entry name" value="hemE"/>
    <property type="match status" value="1"/>
</dbReference>
<reference evidence="21" key="1">
    <citation type="submission" date="2025-08" db="UniProtKB">
        <authorList>
            <consortium name="RefSeq"/>
        </authorList>
    </citation>
    <scope>IDENTIFICATION</scope>
    <source>
        <tissue evidence="21">Whole sample</tissue>
    </source>
</reference>
<dbReference type="InterPro" id="IPR015943">
    <property type="entry name" value="WD40/YVTN_repeat-like_dom_sf"/>
</dbReference>
<dbReference type="InterPro" id="IPR036322">
    <property type="entry name" value="WD40_repeat_dom_sf"/>
</dbReference>
<dbReference type="Pfam" id="PF00400">
    <property type="entry name" value="WD40"/>
    <property type="match status" value="2"/>
</dbReference>
<dbReference type="SUPFAM" id="SSF51726">
    <property type="entry name" value="UROD/MetE-like"/>
    <property type="match status" value="1"/>
</dbReference>
<dbReference type="InterPro" id="IPR038071">
    <property type="entry name" value="UROD/MetE-like_sf"/>
</dbReference>
<dbReference type="HAMAP" id="MF_00218">
    <property type="entry name" value="URO_D"/>
    <property type="match status" value="1"/>
</dbReference>
<dbReference type="Pfam" id="PF01208">
    <property type="entry name" value="URO-D"/>
    <property type="match status" value="1"/>
</dbReference>
<dbReference type="InterPro" id="IPR019775">
    <property type="entry name" value="WD40_repeat_CS"/>
</dbReference>
<dbReference type="PANTHER" id="PTHR21091:SF169">
    <property type="entry name" value="UROPORPHYRINOGEN DECARBOXYLASE"/>
    <property type="match status" value="1"/>
</dbReference>
<dbReference type="GeneID" id="111121047"/>
<evidence type="ECO:0000313" key="20">
    <source>
        <dbReference type="Proteomes" id="UP000694844"/>
    </source>
</evidence>
<evidence type="ECO:0000256" key="15">
    <source>
        <dbReference type="PROSITE-ProRule" id="PRU00221"/>
    </source>
</evidence>
<evidence type="ECO:0000256" key="1">
    <source>
        <dbReference type="ARBA" id="ARBA00002448"/>
    </source>
</evidence>
<comment type="similarity">
    <text evidence="4 17">Belongs to the uroporphyrinogen decarboxylase family.</text>
</comment>
<evidence type="ECO:0000256" key="14">
    <source>
        <dbReference type="ARBA" id="ARBA00048411"/>
    </source>
</evidence>
<dbReference type="SMART" id="SM00320">
    <property type="entry name" value="WD40"/>
    <property type="match status" value="6"/>
</dbReference>
<feature type="region of interest" description="Disordered" evidence="18">
    <location>
        <begin position="1"/>
        <end position="26"/>
    </location>
</feature>
<dbReference type="CDD" id="cd22135">
    <property type="entry name" value="F-box_FBXW9"/>
    <property type="match status" value="1"/>
</dbReference>
<comment type="subunit">
    <text evidence="5">Homodimer.</text>
</comment>
<dbReference type="PANTHER" id="PTHR21091">
    <property type="entry name" value="METHYLTETRAHYDROFOLATE:HOMOCYSTEINE METHYLTRANSFERASE RELATED"/>
    <property type="match status" value="1"/>
</dbReference>
<keyword evidence="12 16" id="KW-0456">Lyase</keyword>
<dbReference type="CDD" id="cd00717">
    <property type="entry name" value="URO-D"/>
    <property type="match status" value="1"/>
</dbReference>
<dbReference type="OrthoDB" id="339900at2759"/>
<evidence type="ECO:0000259" key="19">
    <source>
        <dbReference type="PROSITE" id="PS50181"/>
    </source>
</evidence>
<dbReference type="AlphaFoldDB" id="A0A8B8CTU2"/>
<dbReference type="PROSITE" id="PS00907">
    <property type="entry name" value="UROD_2"/>
    <property type="match status" value="1"/>
</dbReference>
<protein>
    <recommendedName>
        <fullName evidence="7 16">Uroporphyrinogen decarboxylase</fullName>
        <ecNumber evidence="6 16">4.1.1.37</ecNumber>
    </recommendedName>
</protein>
<evidence type="ECO:0000256" key="5">
    <source>
        <dbReference type="ARBA" id="ARBA00011738"/>
    </source>
</evidence>
<dbReference type="PROSITE" id="PS00678">
    <property type="entry name" value="WD_REPEATS_1"/>
    <property type="match status" value="1"/>
</dbReference>
<evidence type="ECO:0000256" key="17">
    <source>
        <dbReference type="RuleBase" id="RU004169"/>
    </source>
</evidence>
<comment type="catalytic activity">
    <reaction evidence="14">
        <text>uroporphyrinogen III + 4 H(+) = coproporphyrinogen III + 4 CO2</text>
        <dbReference type="Rhea" id="RHEA:19865"/>
        <dbReference type="ChEBI" id="CHEBI:15378"/>
        <dbReference type="ChEBI" id="CHEBI:16526"/>
        <dbReference type="ChEBI" id="CHEBI:57308"/>
        <dbReference type="ChEBI" id="CHEBI:57309"/>
        <dbReference type="EC" id="4.1.1.37"/>
    </reaction>
    <physiologicalReaction direction="left-to-right" evidence="14">
        <dbReference type="Rhea" id="RHEA:19866"/>
    </physiologicalReaction>
</comment>
<gene>
    <name evidence="21" type="primary">LOC111121047</name>
</gene>
<evidence type="ECO:0000256" key="18">
    <source>
        <dbReference type="SAM" id="MobiDB-lite"/>
    </source>
</evidence>
<evidence type="ECO:0000256" key="13">
    <source>
        <dbReference type="ARBA" id="ARBA00023244"/>
    </source>
</evidence>
<dbReference type="InterPro" id="IPR000257">
    <property type="entry name" value="Uroporphyrinogen_deCOase"/>
</dbReference>
<evidence type="ECO:0000256" key="6">
    <source>
        <dbReference type="ARBA" id="ARBA00012288"/>
    </source>
</evidence>
<comment type="subcellular location">
    <subcellularLocation>
        <location evidence="2">Cytoplasm</location>
    </subcellularLocation>
</comment>
<evidence type="ECO:0000256" key="10">
    <source>
        <dbReference type="ARBA" id="ARBA00022737"/>
    </source>
</evidence>
<dbReference type="SUPFAM" id="SSF50978">
    <property type="entry name" value="WD40 repeat-like"/>
    <property type="match status" value="1"/>
</dbReference>
<keyword evidence="8" id="KW-0963">Cytoplasm</keyword>
<dbReference type="EC" id="4.1.1.37" evidence="6 16"/>
<name>A0A8B8CTU2_CRAVI</name>
<dbReference type="SMART" id="SM00256">
    <property type="entry name" value="FBOX"/>
    <property type="match status" value="1"/>
</dbReference>
<evidence type="ECO:0000256" key="4">
    <source>
        <dbReference type="ARBA" id="ARBA00009935"/>
    </source>
</evidence>
<comment type="pathway">
    <text evidence="3 16">Porphyrin-containing compound metabolism; protoporphyrin-IX biosynthesis; coproporphyrinogen-III from 5-aminolevulinate: step 4/4.</text>
</comment>
<proteinExistence type="inferred from homology"/>
<dbReference type="UniPathway" id="UPA00251">
    <property type="reaction ID" value="UER00321"/>
</dbReference>
<organism evidence="20 21">
    <name type="scientific">Crassostrea virginica</name>
    <name type="common">Eastern oyster</name>
    <dbReference type="NCBI Taxonomy" id="6565"/>
    <lineage>
        <taxon>Eukaryota</taxon>
        <taxon>Metazoa</taxon>
        <taxon>Spiralia</taxon>
        <taxon>Lophotrochozoa</taxon>
        <taxon>Mollusca</taxon>
        <taxon>Bivalvia</taxon>
        <taxon>Autobranchia</taxon>
        <taxon>Pteriomorphia</taxon>
        <taxon>Ostreida</taxon>
        <taxon>Ostreoidea</taxon>
        <taxon>Ostreidae</taxon>
        <taxon>Crassostrea</taxon>
    </lineage>
</organism>
<dbReference type="PROSITE" id="PS50082">
    <property type="entry name" value="WD_REPEATS_2"/>
    <property type="match status" value="1"/>
</dbReference>
<dbReference type="InterPro" id="IPR001680">
    <property type="entry name" value="WD40_rpt"/>
</dbReference>
<keyword evidence="11 16" id="KW-0210">Decarboxylase</keyword>
<evidence type="ECO:0000313" key="21">
    <source>
        <dbReference type="RefSeq" id="XP_022317856.1"/>
    </source>
</evidence>
<keyword evidence="9 15" id="KW-0853">WD repeat</keyword>
<dbReference type="KEGG" id="cvn:111121047"/>
<evidence type="ECO:0000256" key="8">
    <source>
        <dbReference type="ARBA" id="ARBA00022490"/>
    </source>
</evidence>
<dbReference type="Gene3D" id="1.20.1280.50">
    <property type="match status" value="1"/>
</dbReference>
<evidence type="ECO:0000256" key="3">
    <source>
        <dbReference type="ARBA" id="ARBA00004804"/>
    </source>
</evidence>
<feature type="repeat" description="WD" evidence="15">
    <location>
        <begin position="192"/>
        <end position="231"/>
    </location>
</feature>
<dbReference type="GO" id="GO:0005829">
    <property type="term" value="C:cytosol"/>
    <property type="evidence" value="ECO:0007669"/>
    <property type="project" value="TreeGrafter"/>
</dbReference>
<dbReference type="GO" id="GO:0006782">
    <property type="term" value="P:protoporphyrinogen IX biosynthetic process"/>
    <property type="evidence" value="ECO:0007669"/>
    <property type="project" value="UniProtKB-UniPathway"/>
</dbReference>
<comment type="function">
    <text evidence="1">Catalyzes the decarboxylation of four acetate groups of uroporphyrinogen-III to yield coproporphyrinogen-III.</text>
</comment>